<dbReference type="EMBL" id="JAFELM010000039">
    <property type="protein sequence ID" value="MBM6619132.1"/>
    <property type="molecule type" value="Genomic_DNA"/>
</dbReference>
<evidence type="ECO:0000313" key="2">
    <source>
        <dbReference type="Proteomes" id="UP001518925"/>
    </source>
</evidence>
<reference evidence="1 2" key="1">
    <citation type="submission" date="2021-02" db="EMBL/GenBank/DDBJ databases">
        <title>Bacillus sp. RD4P76, an endophyte from a halophyte.</title>
        <authorList>
            <person name="Sun J.-Q."/>
        </authorList>
    </citation>
    <scope>NUCLEOTIDE SEQUENCE [LARGE SCALE GENOMIC DNA]</scope>
    <source>
        <strain evidence="1 2">RD4P76</strain>
    </source>
</reference>
<keyword evidence="2" id="KW-1185">Reference proteome</keyword>
<gene>
    <name evidence="1" type="ORF">JR050_15800</name>
</gene>
<name>A0ABS2DKW2_9BACI</name>
<proteinExistence type="predicted"/>
<sequence length="102" mass="12030">MKMDLLFEVYHNRLKEADAERVVDNYFEKYHNDELLETVQDLLMLSLSEYTAYAVWSLEFGVIAGYRYNGWPSKCSLCSKELQVDKGFWRVDVTNEIVCIEC</sequence>
<evidence type="ECO:0000313" key="1">
    <source>
        <dbReference type="EMBL" id="MBM6619132.1"/>
    </source>
</evidence>
<comment type="caution">
    <text evidence="1">The sequence shown here is derived from an EMBL/GenBank/DDBJ whole genome shotgun (WGS) entry which is preliminary data.</text>
</comment>
<dbReference type="Proteomes" id="UP001518925">
    <property type="component" value="Unassembled WGS sequence"/>
</dbReference>
<organism evidence="1 2">
    <name type="scientific">Bacillus suaedaesalsae</name>
    <dbReference type="NCBI Taxonomy" id="2810349"/>
    <lineage>
        <taxon>Bacteria</taxon>
        <taxon>Bacillati</taxon>
        <taxon>Bacillota</taxon>
        <taxon>Bacilli</taxon>
        <taxon>Bacillales</taxon>
        <taxon>Bacillaceae</taxon>
        <taxon>Bacillus</taxon>
    </lineage>
</organism>
<dbReference type="RefSeq" id="WP_204204487.1">
    <property type="nucleotide sequence ID" value="NZ_JAFELM010000039.1"/>
</dbReference>
<protein>
    <submittedName>
        <fullName evidence="1">Uncharacterized protein</fullName>
    </submittedName>
</protein>
<accession>A0ABS2DKW2</accession>